<gene>
    <name evidence="2" type="ORF">C7441_10911</name>
</gene>
<dbReference type="RefSeq" id="WP_146201463.1">
    <property type="nucleotide sequence ID" value="NZ_QGGG01000009.1"/>
</dbReference>
<dbReference type="EMBL" id="QGGG01000009">
    <property type="protein sequence ID" value="PWJ82245.1"/>
    <property type="molecule type" value="Genomic_DNA"/>
</dbReference>
<evidence type="ECO:0000256" key="1">
    <source>
        <dbReference type="SAM" id="SignalP"/>
    </source>
</evidence>
<dbReference type="OrthoDB" id="8095799at2"/>
<accession>A0A316C139</accession>
<sequence>MKTLILAAVATVMSLSIPAFAQGGYGGITLDQNGVRVQSNRHHDREGWYRRHHRNEDCRTKMTREWRHGHMVTREVTICGDRSYRGD</sequence>
<evidence type="ECO:0000313" key="2">
    <source>
        <dbReference type="EMBL" id="PWJ82245.1"/>
    </source>
</evidence>
<reference evidence="2 3" key="1">
    <citation type="submission" date="2018-05" db="EMBL/GenBank/DDBJ databases">
        <title>Genomic Encyclopedia of Type Strains, Phase IV (KMG-IV): sequencing the most valuable type-strain genomes for metagenomic binning, comparative biology and taxonomic classification.</title>
        <authorList>
            <person name="Goeker M."/>
        </authorList>
    </citation>
    <scope>NUCLEOTIDE SEQUENCE [LARGE SCALE GENOMIC DNA]</scope>
    <source>
        <strain evidence="2 3">DSM 6986</strain>
    </source>
</reference>
<name>A0A316C139_PSESE</name>
<feature type="signal peptide" evidence="1">
    <location>
        <begin position="1"/>
        <end position="21"/>
    </location>
</feature>
<dbReference type="Proteomes" id="UP000245396">
    <property type="component" value="Unassembled WGS sequence"/>
</dbReference>
<dbReference type="AlphaFoldDB" id="A0A316C139"/>
<proteinExistence type="predicted"/>
<keyword evidence="3" id="KW-1185">Reference proteome</keyword>
<evidence type="ECO:0008006" key="4">
    <source>
        <dbReference type="Google" id="ProtNLM"/>
    </source>
</evidence>
<keyword evidence="1" id="KW-0732">Signal</keyword>
<evidence type="ECO:0000313" key="3">
    <source>
        <dbReference type="Proteomes" id="UP000245396"/>
    </source>
</evidence>
<feature type="chain" id="PRO_5016336994" description="YpeB-like protein with protease inhibitory function" evidence="1">
    <location>
        <begin position="22"/>
        <end position="87"/>
    </location>
</feature>
<comment type="caution">
    <text evidence="2">The sequence shown here is derived from an EMBL/GenBank/DDBJ whole genome shotgun (WGS) entry which is preliminary data.</text>
</comment>
<protein>
    <recommendedName>
        <fullName evidence="4">YpeB-like protein with protease inhibitory function</fullName>
    </recommendedName>
</protein>
<organism evidence="2 3">
    <name type="scientific">Pseudaminobacter salicylatoxidans</name>
    <dbReference type="NCBI Taxonomy" id="93369"/>
    <lineage>
        <taxon>Bacteria</taxon>
        <taxon>Pseudomonadati</taxon>
        <taxon>Pseudomonadota</taxon>
        <taxon>Alphaproteobacteria</taxon>
        <taxon>Hyphomicrobiales</taxon>
        <taxon>Phyllobacteriaceae</taxon>
        <taxon>Pseudaminobacter</taxon>
    </lineage>
</organism>